<reference evidence="1 2" key="1">
    <citation type="submission" date="2021-03" db="EMBL/GenBank/DDBJ databases">
        <title>Genomic Encyclopedia of Type Strains, Phase IV (KMG-IV): sequencing the most valuable type-strain genomes for metagenomic binning, comparative biology and taxonomic classification.</title>
        <authorList>
            <person name="Goeker M."/>
        </authorList>
    </citation>
    <scope>NUCLEOTIDE SEQUENCE [LARGE SCALE GENOMIC DNA]</scope>
    <source>
        <strain evidence="1 2">DSM 15596</strain>
    </source>
</reference>
<comment type="caution">
    <text evidence="1">The sequence shown here is derived from an EMBL/GenBank/DDBJ whole genome shotgun (WGS) entry which is preliminary data.</text>
</comment>
<organism evidence="1 2">
    <name type="scientific">Paenibacillus lactis</name>
    <dbReference type="NCBI Taxonomy" id="228574"/>
    <lineage>
        <taxon>Bacteria</taxon>
        <taxon>Bacillati</taxon>
        <taxon>Bacillota</taxon>
        <taxon>Bacilli</taxon>
        <taxon>Bacillales</taxon>
        <taxon>Paenibacillaceae</taxon>
        <taxon>Paenibacillus</taxon>
    </lineage>
</organism>
<evidence type="ECO:0000313" key="1">
    <source>
        <dbReference type="EMBL" id="MBP1891990.1"/>
    </source>
</evidence>
<protein>
    <submittedName>
        <fullName evidence="1">Uncharacterized protein</fullName>
    </submittedName>
</protein>
<dbReference type="RefSeq" id="WP_210094304.1">
    <property type="nucleotide sequence ID" value="NZ_BOSA01000001.1"/>
</dbReference>
<sequence>MGTTPFYLPATCTSLENMILQSGMLIILKPGKAIELIAVKEVKEPSL</sequence>
<dbReference type="GeneID" id="95403098"/>
<name>A0ABS4F6V2_9BACL</name>
<evidence type="ECO:0000313" key="2">
    <source>
        <dbReference type="Proteomes" id="UP000706926"/>
    </source>
</evidence>
<gene>
    <name evidence="1" type="ORF">J2Z18_001062</name>
</gene>
<keyword evidence="2" id="KW-1185">Reference proteome</keyword>
<proteinExistence type="predicted"/>
<accession>A0ABS4F6V2</accession>
<dbReference type="Proteomes" id="UP000706926">
    <property type="component" value="Unassembled WGS sequence"/>
</dbReference>
<dbReference type="EMBL" id="JAGGKI010000002">
    <property type="protein sequence ID" value="MBP1891990.1"/>
    <property type="molecule type" value="Genomic_DNA"/>
</dbReference>